<reference evidence="4 5" key="1">
    <citation type="journal article" date="2015" name="Genome Announc.">
        <title>Expanding the biotechnology potential of lactobacilli through comparative genomics of 213 strains and associated genera.</title>
        <authorList>
            <person name="Sun Z."/>
            <person name="Harris H.M."/>
            <person name="McCann A."/>
            <person name="Guo C."/>
            <person name="Argimon S."/>
            <person name="Zhang W."/>
            <person name="Yang X."/>
            <person name="Jeffery I.B."/>
            <person name="Cooney J.C."/>
            <person name="Kagawa T.F."/>
            <person name="Liu W."/>
            <person name="Song Y."/>
            <person name="Salvetti E."/>
            <person name="Wrobel A."/>
            <person name="Rasinkangas P."/>
            <person name="Parkhill J."/>
            <person name="Rea M.C."/>
            <person name="O'Sullivan O."/>
            <person name="Ritari J."/>
            <person name="Douillard F.P."/>
            <person name="Paul Ross R."/>
            <person name="Yang R."/>
            <person name="Briner A.E."/>
            <person name="Felis G.E."/>
            <person name="de Vos W.M."/>
            <person name="Barrangou R."/>
            <person name="Klaenhammer T.R."/>
            <person name="Caufield P.W."/>
            <person name="Cui Y."/>
            <person name="Zhang H."/>
            <person name="O'Toole P.W."/>
        </authorList>
    </citation>
    <scope>NUCLEOTIDE SEQUENCE [LARGE SCALE GENOMIC DNA]</scope>
    <source>
        <strain evidence="4 5">DSM 12744</strain>
    </source>
</reference>
<sequence length="361" mass="40814">MKKDWENMTHWITRIVEQPTMDATSASKADVATIGRQVSYEWLNIYHYDGAYESDQAMFSRIDGITAAVKRGDLVVYQYPTLNGPRFETSFIDRMNSRGVNVVIFIHDVENLRGSNITMSGFDEYGYFNKATALIVHNPIMATALQKHGVSKPMIPLYMFDIIDNSQPQNIPSRQLVFAGNINKSPFLGDWPYDTPIKVFGVASFSDLRSKLGNNPSVDYRGALYRDKLNEAIGNGLGLVWDVNTRDGNYATYAQYNNPYKLSFYLSHAIPVILSRDAAPAKFITENRLGFALNELNDIDSLMDRLTDKELADVTTNVYRLSALLHTGYFTKRALLAAEQAVYFRSLQPLVNLIEKRNDLA</sequence>
<keyword evidence="5" id="KW-1185">Reference proteome</keyword>
<dbReference type="Proteomes" id="UP000051330">
    <property type="component" value="Unassembled WGS sequence"/>
</dbReference>
<gene>
    <name evidence="4" type="ORF">FD09_GL000941</name>
</gene>
<feature type="domain" description="Glucosyltransferase 3-like N-terminal" evidence="2">
    <location>
        <begin position="10"/>
        <end position="157"/>
    </location>
</feature>
<accession>A0A0R1N2C0</accession>
<keyword evidence="1 4" id="KW-0808">Transferase</keyword>
<dbReference type="STRING" id="1423792.FD09_GL000941"/>
<evidence type="ECO:0000259" key="3">
    <source>
        <dbReference type="Pfam" id="PF26337"/>
    </source>
</evidence>
<dbReference type="InterPro" id="IPR058592">
    <property type="entry name" value="Gtf3_C"/>
</dbReference>
<dbReference type="RefSeq" id="WP_057822017.1">
    <property type="nucleotide sequence ID" value="NZ_AZEC01000014.1"/>
</dbReference>
<evidence type="ECO:0000256" key="1">
    <source>
        <dbReference type="ARBA" id="ARBA00022679"/>
    </source>
</evidence>
<dbReference type="PIRSF" id="PIRSF007023">
    <property type="entry name" value="UDP-Galf_transf"/>
    <property type="match status" value="1"/>
</dbReference>
<name>A0A0R1N2C0_9LACO</name>
<dbReference type="AlphaFoldDB" id="A0A0R1N2C0"/>
<dbReference type="OrthoDB" id="9790931at2"/>
<dbReference type="InterPro" id="IPR058591">
    <property type="entry name" value="Gtf3_N"/>
</dbReference>
<evidence type="ECO:0000313" key="4">
    <source>
        <dbReference type="EMBL" id="KRL10795.1"/>
    </source>
</evidence>
<proteinExistence type="predicted"/>
<evidence type="ECO:0000259" key="2">
    <source>
        <dbReference type="Pfam" id="PF26334"/>
    </source>
</evidence>
<dbReference type="EMBL" id="AZEC01000014">
    <property type="protein sequence ID" value="KRL10795.1"/>
    <property type="molecule type" value="Genomic_DNA"/>
</dbReference>
<dbReference type="Pfam" id="PF26337">
    <property type="entry name" value="Gtf3_C"/>
    <property type="match status" value="1"/>
</dbReference>
<protein>
    <submittedName>
        <fullName evidence="4">Beta-1,6-galactofuranosyltransferase</fullName>
    </submittedName>
</protein>
<dbReference type="Pfam" id="PF26334">
    <property type="entry name" value="Gtf3_N"/>
    <property type="match status" value="1"/>
</dbReference>
<feature type="domain" description="Glucosyltransferase 3-like C-terminal" evidence="3">
    <location>
        <begin position="176"/>
        <end position="337"/>
    </location>
</feature>
<dbReference type="PATRIC" id="fig|1423792.3.peg.961"/>
<organism evidence="4 5">
    <name type="scientific">Schleiferilactobacillus perolens DSM 12744</name>
    <dbReference type="NCBI Taxonomy" id="1423792"/>
    <lineage>
        <taxon>Bacteria</taxon>
        <taxon>Bacillati</taxon>
        <taxon>Bacillota</taxon>
        <taxon>Bacilli</taxon>
        <taxon>Lactobacillales</taxon>
        <taxon>Lactobacillaceae</taxon>
        <taxon>Schleiferilactobacillus</taxon>
    </lineage>
</organism>
<dbReference type="GO" id="GO:0016740">
    <property type="term" value="F:transferase activity"/>
    <property type="evidence" value="ECO:0007669"/>
    <property type="project" value="UniProtKB-KW"/>
</dbReference>
<dbReference type="Gene3D" id="3.40.50.2000">
    <property type="entry name" value="Glycogen Phosphorylase B"/>
    <property type="match status" value="2"/>
</dbReference>
<comment type="caution">
    <text evidence="4">The sequence shown here is derived from an EMBL/GenBank/DDBJ whole genome shotgun (WGS) entry which is preliminary data.</text>
</comment>
<evidence type="ECO:0000313" key="5">
    <source>
        <dbReference type="Proteomes" id="UP000051330"/>
    </source>
</evidence>